<dbReference type="CDD" id="cd04607">
    <property type="entry name" value="CBS_pair_NTP_transferase_assoc"/>
    <property type="match status" value="1"/>
</dbReference>
<dbReference type="PROSITE" id="PS51371">
    <property type="entry name" value="CBS"/>
    <property type="match status" value="2"/>
</dbReference>
<dbReference type="InterPro" id="IPR050486">
    <property type="entry name" value="Mannose-1P_guanyltransferase"/>
</dbReference>
<dbReference type="SUPFAM" id="SSF54631">
    <property type="entry name" value="CBS-domain pair"/>
    <property type="match status" value="1"/>
</dbReference>
<name>A0A9X2WBC9_9GAMM</name>
<dbReference type="InterPro" id="IPR046342">
    <property type="entry name" value="CBS_dom_sf"/>
</dbReference>
<evidence type="ECO:0000313" key="4">
    <source>
        <dbReference type="Proteomes" id="UP001147830"/>
    </source>
</evidence>
<dbReference type="Proteomes" id="UP001147830">
    <property type="component" value="Unassembled WGS sequence"/>
</dbReference>
<organism evidence="3 4">
    <name type="scientific">Thalassolituus pacificus</name>
    <dbReference type="NCBI Taxonomy" id="2975440"/>
    <lineage>
        <taxon>Bacteria</taxon>
        <taxon>Pseudomonadati</taxon>
        <taxon>Pseudomonadota</taxon>
        <taxon>Gammaproteobacteria</taxon>
        <taxon>Oceanospirillales</taxon>
        <taxon>Oceanospirillaceae</taxon>
        <taxon>Thalassolituus</taxon>
    </lineage>
</organism>
<reference evidence="3" key="1">
    <citation type="journal article" date="2022" name="Front. Microbiol.">
        <title>Genome-based taxonomic rearrangement of Oceanobacter-related bacteria including the description of Thalassolituus hydrocarbonoclasticus sp. nov. and Thalassolituus pacificus sp. nov. and emended description of the genus Thalassolituus.</title>
        <authorList>
            <person name="Dong C."/>
            <person name="Wei L."/>
            <person name="Wang J."/>
            <person name="Lai Q."/>
            <person name="Huang Z."/>
            <person name="Shao Z."/>
        </authorList>
    </citation>
    <scope>NUCLEOTIDE SEQUENCE</scope>
    <source>
        <strain evidence="3">59MF3M-4</strain>
    </source>
</reference>
<evidence type="ECO:0000259" key="2">
    <source>
        <dbReference type="PROSITE" id="PS51371"/>
    </source>
</evidence>
<dbReference type="InterPro" id="IPR029044">
    <property type="entry name" value="Nucleotide-diphossugar_trans"/>
</dbReference>
<keyword evidence="1" id="KW-0129">CBS domain</keyword>
<comment type="caution">
    <text evidence="3">The sequence shown here is derived from an EMBL/GenBank/DDBJ whole genome shotgun (WGS) entry which is preliminary data.</text>
</comment>
<dbReference type="RefSeq" id="WP_260974427.1">
    <property type="nucleotide sequence ID" value="NZ_JAOANI010000002.1"/>
</dbReference>
<dbReference type="Pfam" id="PF00483">
    <property type="entry name" value="NTP_transferase"/>
    <property type="match status" value="1"/>
</dbReference>
<feature type="domain" description="CBS" evidence="2">
    <location>
        <begin position="66"/>
        <end position="121"/>
    </location>
</feature>
<dbReference type="EMBL" id="JAOANI010000002">
    <property type="protein sequence ID" value="MCT7357493.1"/>
    <property type="molecule type" value="Genomic_DNA"/>
</dbReference>
<accession>A0A9X2WBC9</accession>
<evidence type="ECO:0000313" key="3">
    <source>
        <dbReference type="EMBL" id="MCT7357493.1"/>
    </source>
</evidence>
<evidence type="ECO:0000256" key="1">
    <source>
        <dbReference type="PROSITE-ProRule" id="PRU00703"/>
    </source>
</evidence>
<dbReference type="SMART" id="SM00116">
    <property type="entry name" value="CBS"/>
    <property type="match status" value="2"/>
</dbReference>
<protein>
    <submittedName>
        <fullName evidence="3">Nucleotidyltransferase family protein</fullName>
    </submittedName>
</protein>
<dbReference type="InterPro" id="IPR005835">
    <property type="entry name" value="NTP_transferase_dom"/>
</dbReference>
<dbReference type="CDD" id="cd06426">
    <property type="entry name" value="NTP_transferase_like_2"/>
    <property type="match status" value="1"/>
</dbReference>
<dbReference type="AlphaFoldDB" id="A0A9X2WBC9"/>
<feature type="domain" description="CBS" evidence="2">
    <location>
        <begin position="1"/>
        <end position="58"/>
    </location>
</feature>
<dbReference type="Gene3D" id="3.10.580.10">
    <property type="entry name" value="CBS-domain"/>
    <property type="match status" value="1"/>
</dbReference>
<dbReference type="Pfam" id="PF00571">
    <property type="entry name" value="CBS"/>
    <property type="match status" value="2"/>
</dbReference>
<reference evidence="3" key="2">
    <citation type="submission" date="2022-08" db="EMBL/GenBank/DDBJ databases">
        <authorList>
            <person name="Dong C."/>
        </authorList>
    </citation>
    <scope>NUCLEOTIDE SEQUENCE</scope>
    <source>
        <strain evidence="3">59MF3M-4</strain>
    </source>
</reference>
<proteinExistence type="predicted"/>
<sequence length="354" mass="40135">MTHWQSVLLSETDTIERAIKVINDTSLQIALVCDDRCQLLGTVTDGDIRRALLNDRNLACPLHEIMCKEPVTATPLQSIAQIRALMSRHSVQQVPVVDAGVIIDLYTARELDSARRKSNPVFLMAGGFGKRLKPLTDDCPKPLLKIGDKPILETILESFIEHGFHQFYISTHYLHEKITGYFGNGERWGVDIHYVHEEYPLGTAGALSLLPDDLREPILMMNGDLLTKVNFNQLLSYHEEHEATATMCVRRHEYQIPYGVIHSDGHQIEKIVEKPIQSFFINAGIYVISPELRRKVSSSSPTDMPDLLQTQINSGKNVSLFPIHEYWLDIGKMPDYNQAQQDFLNDFSGREIRG</sequence>
<dbReference type="Gene3D" id="3.90.550.10">
    <property type="entry name" value="Spore Coat Polysaccharide Biosynthesis Protein SpsA, Chain A"/>
    <property type="match status" value="1"/>
</dbReference>
<gene>
    <name evidence="3" type="ORF">NYR02_00460</name>
</gene>
<dbReference type="InterPro" id="IPR000644">
    <property type="entry name" value="CBS_dom"/>
</dbReference>
<keyword evidence="4" id="KW-1185">Reference proteome</keyword>
<dbReference type="SUPFAM" id="SSF53448">
    <property type="entry name" value="Nucleotide-diphospho-sugar transferases"/>
    <property type="match status" value="1"/>
</dbReference>
<dbReference type="PANTHER" id="PTHR22572">
    <property type="entry name" value="SUGAR-1-PHOSPHATE GUANYL TRANSFERASE"/>
    <property type="match status" value="1"/>
</dbReference>